<gene>
    <name evidence="5" type="ORF">E3T53_15540</name>
</gene>
<dbReference type="PANTHER" id="PTHR43792">
    <property type="entry name" value="GNAT FAMILY, PUTATIVE (AFU_ORTHOLOGUE AFUA_3G00765)-RELATED-RELATED"/>
    <property type="match status" value="1"/>
</dbReference>
<protein>
    <submittedName>
        <fullName evidence="5">N-acetyltransferase</fullName>
    </submittedName>
</protein>
<dbReference type="EMBL" id="SOHQ01000043">
    <property type="protein sequence ID" value="TFD75505.1"/>
    <property type="molecule type" value="Genomic_DNA"/>
</dbReference>
<proteinExistence type="inferred from homology"/>
<dbReference type="Gene3D" id="3.40.630.30">
    <property type="match status" value="1"/>
</dbReference>
<dbReference type="GO" id="GO:0005737">
    <property type="term" value="C:cytoplasm"/>
    <property type="evidence" value="ECO:0007669"/>
    <property type="project" value="TreeGrafter"/>
</dbReference>
<accession>A0A4Y8KIQ1</accession>
<comment type="similarity">
    <text evidence="3">Belongs to the acetyltransferase family. RimJ subfamily.</text>
</comment>
<dbReference type="GO" id="GO:0008999">
    <property type="term" value="F:protein-N-terminal-alanine acetyltransferase activity"/>
    <property type="evidence" value="ECO:0007669"/>
    <property type="project" value="TreeGrafter"/>
</dbReference>
<evidence type="ECO:0000313" key="6">
    <source>
        <dbReference type="Proteomes" id="UP000298218"/>
    </source>
</evidence>
<evidence type="ECO:0000313" key="5">
    <source>
        <dbReference type="EMBL" id="TFD75505.1"/>
    </source>
</evidence>
<sequence>MPDFVQLSATVTLRTLREGDAAALLHAYVRNREHLAPWEPARLESFFTVEAQTTMLAFQLEELATGVGLPLALWECDRVVGRVTLSRIVRGPLQSASVGYFIDGEHTGSGLASAALAHTLEQAQGTLGLHRIEASTLLHNAGSQRVLRRVGFTQIGMAPEYLKIAGEWRDHLLFQRILGERMPVPR</sequence>
<dbReference type="PANTHER" id="PTHR43792:SF8">
    <property type="entry name" value="[RIBOSOMAL PROTEIN US5]-ALANINE N-ACETYLTRANSFERASE"/>
    <property type="match status" value="1"/>
</dbReference>
<keyword evidence="2" id="KW-0012">Acyltransferase</keyword>
<name>A0A4Y8KIQ1_9MICO</name>
<evidence type="ECO:0000256" key="3">
    <source>
        <dbReference type="ARBA" id="ARBA00038502"/>
    </source>
</evidence>
<dbReference type="InterPro" id="IPR016181">
    <property type="entry name" value="Acyl_CoA_acyltransferase"/>
</dbReference>
<keyword evidence="1 5" id="KW-0808">Transferase</keyword>
<dbReference type="InterPro" id="IPR051531">
    <property type="entry name" value="N-acetyltransferase"/>
</dbReference>
<feature type="domain" description="N-acetyltransferase" evidence="4">
    <location>
        <begin position="11"/>
        <end position="179"/>
    </location>
</feature>
<dbReference type="Proteomes" id="UP000298218">
    <property type="component" value="Unassembled WGS sequence"/>
</dbReference>
<evidence type="ECO:0000256" key="2">
    <source>
        <dbReference type="ARBA" id="ARBA00023315"/>
    </source>
</evidence>
<dbReference type="OrthoDB" id="5242221at2"/>
<evidence type="ECO:0000256" key="1">
    <source>
        <dbReference type="ARBA" id="ARBA00022679"/>
    </source>
</evidence>
<dbReference type="Pfam" id="PF13302">
    <property type="entry name" value="Acetyltransf_3"/>
    <property type="match status" value="1"/>
</dbReference>
<evidence type="ECO:0000259" key="4">
    <source>
        <dbReference type="PROSITE" id="PS51186"/>
    </source>
</evidence>
<dbReference type="InterPro" id="IPR000182">
    <property type="entry name" value="GNAT_dom"/>
</dbReference>
<dbReference type="PROSITE" id="PS51186">
    <property type="entry name" value="GNAT"/>
    <property type="match status" value="1"/>
</dbReference>
<organism evidence="5 6">
    <name type="scientific">Cryobacterium psychrophilum</name>
    <dbReference type="NCBI Taxonomy" id="41988"/>
    <lineage>
        <taxon>Bacteria</taxon>
        <taxon>Bacillati</taxon>
        <taxon>Actinomycetota</taxon>
        <taxon>Actinomycetes</taxon>
        <taxon>Micrococcales</taxon>
        <taxon>Microbacteriaceae</taxon>
        <taxon>Cryobacterium</taxon>
    </lineage>
</organism>
<dbReference type="AlphaFoldDB" id="A0A4Y8KIQ1"/>
<comment type="caution">
    <text evidence="5">The sequence shown here is derived from an EMBL/GenBank/DDBJ whole genome shotgun (WGS) entry which is preliminary data.</text>
</comment>
<keyword evidence="6" id="KW-1185">Reference proteome</keyword>
<reference evidence="5 6" key="1">
    <citation type="submission" date="2019-03" db="EMBL/GenBank/DDBJ databases">
        <title>Genomics of glacier-inhabiting Cryobacterium strains.</title>
        <authorList>
            <person name="Liu Q."/>
            <person name="Xin Y.-H."/>
        </authorList>
    </citation>
    <scope>NUCLEOTIDE SEQUENCE [LARGE SCALE GENOMIC DNA]</scope>
    <source>
        <strain evidence="5 6">CGMCC 1.4292</strain>
    </source>
</reference>
<dbReference type="SUPFAM" id="SSF55729">
    <property type="entry name" value="Acyl-CoA N-acyltransferases (Nat)"/>
    <property type="match status" value="1"/>
</dbReference>
<dbReference type="RefSeq" id="WP_134172904.1">
    <property type="nucleotide sequence ID" value="NZ_SODI01000001.1"/>
</dbReference>